<dbReference type="Gene3D" id="6.10.250.2570">
    <property type="match status" value="1"/>
</dbReference>
<dbReference type="EMBL" id="FO704550">
    <property type="protein sequence ID" value="CDG16315.1"/>
    <property type="molecule type" value="Genomic_DNA"/>
</dbReference>
<sequence length="33" mass="3923">MKFQQLTEDVELNRIVDERMKAPEFVSVNLDDL</sequence>
<dbReference type="AlphaFoldDB" id="A0A068QR74"/>
<evidence type="ECO:0000313" key="2">
    <source>
        <dbReference type="Proteomes" id="UP000032721"/>
    </source>
</evidence>
<proteinExistence type="predicted"/>
<reference evidence="1 2" key="1">
    <citation type="submission" date="2013-07" db="EMBL/GenBank/DDBJ databases">
        <authorList>
            <person name="Genoscope - CEA"/>
        </authorList>
    </citation>
    <scope>NUCLEOTIDE SEQUENCE [LARGE SCALE GENOMIC DNA]</scope>
    <source>
        <strain evidence="2">FRM16 / DSM 17909</strain>
    </source>
</reference>
<name>A0A068QR74_9GAMM</name>
<organism evidence="1 2">
    <name type="scientific">Xenorhabdus doucetiae</name>
    <dbReference type="NCBI Taxonomy" id="351671"/>
    <lineage>
        <taxon>Bacteria</taxon>
        <taxon>Pseudomonadati</taxon>
        <taxon>Pseudomonadota</taxon>
        <taxon>Gammaproteobacteria</taxon>
        <taxon>Enterobacterales</taxon>
        <taxon>Morganellaceae</taxon>
        <taxon>Xenorhabdus</taxon>
    </lineage>
</organism>
<dbReference type="HOGENOM" id="CLU_3384477_0_0_6"/>
<protein>
    <submittedName>
        <fullName evidence="1">Uncharacterized protein</fullName>
    </submittedName>
</protein>
<evidence type="ECO:0000313" key="1">
    <source>
        <dbReference type="EMBL" id="CDG16315.1"/>
    </source>
</evidence>
<accession>A0A068QR74</accession>
<dbReference type="KEGG" id="xdo:XDD1_0612"/>
<dbReference type="Proteomes" id="UP000032721">
    <property type="component" value="Chromosome"/>
</dbReference>
<dbReference type="STRING" id="351671.XDD1_0612"/>
<gene>
    <name evidence="1" type="ORF">XDD1_0612</name>
</gene>